<dbReference type="GO" id="GO:0006020">
    <property type="term" value="P:inositol metabolic process"/>
    <property type="evidence" value="ECO:0007669"/>
    <property type="project" value="TreeGrafter"/>
</dbReference>
<dbReference type="Proteomes" id="UP000694501">
    <property type="component" value="Unassembled WGS sequence"/>
</dbReference>
<feature type="binding site" evidence="7">
    <location>
        <position position="139"/>
    </location>
    <ligand>
        <name>Mg(2+)</name>
        <dbReference type="ChEBI" id="CHEBI:18420"/>
        <label>1</label>
        <note>catalytic</note>
    </ligand>
</feature>
<dbReference type="PRINTS" id="PR00377">
    <property type="entry name" value="IMPHPHTASES"/>
</dbReference>
<accession>A0A949JKB9</accession>
<keyword evidence="11" id="KW-1185">Reference proteome</keyword>
<evidence type="ECO:0000256" key="2">
    <source>
        <dbReference type="ARBA" id="ARBA00001946"/>
    </source>
</evidence>
<evidence type="ECO:0000256" key="1">
    <source>
        <dbReference type="ARBA" id="ARBA00001033"/>
    </source>
</evidence>
<dbReference type="InterPro" id="IPR020583">
    <property type="entry name" value="Inositol_monoP_metal-BS"/>
</dbReference>
<dbReference type="Pfam" id="PF00459">
    <property type="entry name" value="Inositol_P"/>
    <property type="match status" value="1"/>
</dbReference>
<keyword evidence="6 7" id="KW-0460">Magnesium</keyword>
<sequence length="314" mass="33676">MSSGLLPRPYRQTGGGRRRQPVRLIRTSAPYARRVRPKPGTRGETVTDQPDTPHAELLRVALEAAERAGALLRDERPASLGVAATKTSPIDVVTEMDLASEKLIAAHLAEHRPDDGILGEEGASTTGTSGVRWIVDPIDGTVNYLYGRQDWAVSIAAELHGERIVGVVSSPPRGQVHHAVLGGGAWLNGERLRCRPSPELGQALVGTGFAYVQERKEVQARLFAELLPHVRDIRRSGSAALDLCDVAAGRLDAFYERGTQAWDHAAGDLIAREAGALTGGRVGEIGGPELMVAASPGVFERLQPLLDELGAWHD</sequence>
<evidence type="ECO:0000256" key="8">
    <source>
        <dbReference type="RuleBase" id="RU364068"/>
    </source>
</evidence>
<reference evidence="10" key="1">
    <citation type="submission" date="2021-06" db="EMBL/GenBank/DDBJ databases">
        <title>Sequencing of actinobacteria type strains.</title>
        <authorList>
            <person name="Nguyen G.-S."/>
            <person name="Wentzel A."/>
        </authorList>
    </citation>
    <scope>NUCLEOTIDE SEQUENCE</scope>
    <source>
        <strain evidence="10">P38-E01</strain>
    </source>
</reference>
<dbReference type="EMBL" id="JAELVF020000003">
    <property type="protein sequence ID" value="MBU7600344.1"/>
    <property type="molecule type" value="Genomic_DNA"/>
</dbReference>
<feature type="binding site" evidence="7">
    <location>
        <position position="138"/>
    </location>
    <ligand>
        <name>Mg(2+)</name>
        <dbReference type="ChEBI" id="CHEBI:18420"/>
        <label>1</label>
        <note>catalytic</note>
    </ligand>
</feature>
<evidence type="ECO:0000256" key="9">
    <source>
        <dbReference type="SAM" id="MobiDB-lite"/>
    </source>
</evidence>
<dbReference type="CDD" id="cd01639">
    <property type="entry name" value="IMPase"/>
    <property type="match status" value="1"/>
</dbReference>
<comment type="cofactor">
    <cofactor evidence="2 7 8">
        <name>Mg(2+)</name>
        <dbReference type="ChEBI" id="CHEBI:18420"/>
    </cofactor>
</comment>
<evidence type="ECO:0000256" key="5">
    <source>
        <dbReference type="ARBA" id="ARBA00022801"/>
    </source>
</evidence>
<evidence type="ECO:0000256" key="3">
    <source>
        <dbReference type="ARBA" id="ARBA00009759"/>
    </source>
</evidence>
<dbReference type="GO" id="GO:0046872">
    <property type="term" value="F:metal ion binding"/>
    <property type="evidence" value="ECO:0007669"/>
    <property type="project" value="UniProtKB-KW"/>
</dbReference>
<dbReference type="GO" id="GO:0008934">
    <property type="term" value="F:inositol monophosphate 1-phosphatase activity"/>
    <property type="evidence" value="ECO:0007669"/>
    <property type="project" value="InterPro"/>
</dbReference>
<dbReference type="GO" id="GO:0046854">
    <property type="term" value="P:phosphatidylinositol phosphate biosynthetic process"/>
    <property type="evidence" value="ECO:0007669"/>
    <property type="project" value="InterPro"/>
</dbReference>
<comment type="caution">
    <text evidence="10">The sequence shown here is derived from an EMBL/GenBank/DDBJ whole genome shotgun (WGS) entry which is preliminary data.</text>
</comment>
<dbReference type="InterPro" id="IPR020550">
    <property type="entry name" value="Inositol_monophosphatase_CS"/>
</dbReference>
<dbReference type="SUPFAM" id="SSF56655">
    <property type="entry name" value="Carbohydrate phosphatase"/>
    <property type="match status" value="1"/>
</dbReference>
<comment type="catalytic activity">
    <reaction evidence="1 8">
        <text>a myo-inositol phosphate + H2O = myo-inositol + phosphate</text>
        <dbReference type="Rhea" id="RHEA:24056"/>
        <dbReference type="ChEBI" id="CHEBI:15377"/>
        <dbReference type="ChEBI" id="CHEBI:17268"/>
        <dbReference type="ChEBI" id="CHEBI:43474"/>
        <dbReference type="ChEBI" id="CHEBI:84139"/>
        <dbReference type="EC" id="3.1.3.25"/>
    </reaction>
</comment>
<keyword evidence="5 8" id="KW-0378">Hydrolase</keyword>
<comment type="similarity">
    <text evidence="3 8">Belongs to the inositol monophosphatase superfamily.</text>
</comment>
<feature type="binding site" evidence="7">
    <location>
        <position position="136"/>
    </location>
    <ligand>
        <name>Mg(2+)</name>
        <dbReference type="ChEBI" id="CHEBI:18420"/>
        <label>1</label>
        <note>catalytic</note>
    </ligand>
</feature>
<dbReference type="GO" id="GO:0007165">
    <property type="term" value="P:signal transduction"/>
    <property type="evidence" value="ECO:0007669"/>
    <property type="project" value="TreeGrafter"/>
</dbReference>
<dbReference type="Gene3D" id="3.40.190.80">
    <property type="match status" value="1"/>
</dbReference>
<dbReference type="AlphaFoldDB" id="A0A949JKB9"/>
<feature type="binding site" evidence="7">
    <location>
        <position position="263"/>
    </location>
    <ligand>
        <name>Mg(2+)</name>
        <dbReference type="ChEBI" id="CHEBI:18420"/>
        <label>1</label>
        <note>catalytic</note>
    </ligand>
</feature>
<dbReference type="Gene3D" id="3.30.540.10">
    <property type="entry name" value="Fructose-1,6-Bisphosphatase, subunit A, domain 1"/>
    <property type="match status" value="1"/>
</dbReference>
<evidence type="ECO:0000313" key="10">
    <source>
        <dbReference type="EMBL" id="MBU7600344.1"/>
    </source>
</evidence>
<keyword evidence="4 7" id="KW-0479">Metal-binding</keyword>
<gene>
    <name evidence="10" type="ORF">JGS22_022600</name>
</gene>
<dbReference type="EC" id="3.1.3.25" evidence="8"/>
<dbReference type="PANTHER" id="PTHR20854:SF4">
    <property type="entry name" value="INOSITOL-1-MONOPHOSPHATASE-RELATED"/>
    <property type="match status" value="1"/>
</dbReference>
<dbReference type="PROSITE" id="PS00630">
    <property type="entry name" value="IMP_2"/>
    <property type="match status" value="1"/>
</dbReference>
<evidence type="ECO:0000313" key="11">
    <source>
        <dbReference type="Proteomes" id="UP000694501"/>
    </source>
</evidence>
<dbReference type="InterPro" id="IPR000760">
    <property type="entry name" value="Inositol_monophosphatase-like"/>
</dbReference>
<protein>
    <recommendedName>
        <fullName evidence="8">Inositol-1-monophosphatase</fullName>
        <ecNumber evidence="8">3.1.3.25</ecNumber>
    </recommendedName>
</protein>
<evidence type="ECO:0000256" key="6">
    <source>
        <dbReference type="ARBA" id="ARBA00022842"/>
    </source>
</evidence>
<organism evidence="10 11">
    <name type="scientific">Streptomyces tardus</name>
    <dbReference type="NCBI Taxonomy" id="2780544"/>
    <lineage>
        <taxon>Bacteria</taxon>
        <taxon>Bacillati</taxon>
        <taxon>Actinomycetota</taxon>
        <taxon>Actinomycetes</taxon>
        <taxon>Kitasatosporales</taxon>
        <taxon>Streptomycetaceae</taxon>
        <taxon>Streptomyces</taxon>
    </lineage>
</organism>
<proteinExistence type="inferred from homology"/>
<evidence type="ECO:0000256" key="7">
    <source>
        <dbReference type="PIRSR" id="PIRSR600760-2"/>
    </source>
</evidence>
<dbReference type="InterPro" id="IPR033942">
    <property type="entry name" value="IMPase"/>
</dbReference>
<evidence type="ECO:0000256" key="4">
    <source>
        <dbReference type="ARBA" id="ARBA00022723"/>
    </source>
</evidence>
<dbReference type="PANTHER" id="PTHR20854">
    <property type="entry name" value="INOSITOL MONOPHOSPHATASE"/>
    <property type="match status" value="1"/>
</dbReference>
<feature type="binding site" evidence="7">
    <location>
        <position position="120"/>
    </location>
    <ligand>
        <name>Mg(2+)</name>
        <dbReference type="ChEBI" id="CHEBI:18420"/>
        <label>1</label>
        <note>catalytic</note>
    </ligand>
</feature>
<name>A0A949JKB9_9ACTN</name>
<feature type="region of interest" description="Disordered" evidence="9">
    <location>
        <begin position="1"/>
        <end position="50"/>
    </location>
</feature>
<dbReference type="PROSITE" id="PS00629">
    <property type="entry name" value="IMP_1"/>
    <property type="match status" value="1"/>
</dbReference>